<feature type="signal peptide" evidence="2">
    <location>
        <begin position="1"/>
        <end position="20"/>
    </location>
</feature>
<keyword evidence="1" id="KW-0472">Membrane</keyword>
<name>T1KJG1_TETUR</name>
<sequence>MVGWHKAIMIKLAFVKNVFIKTVLFIVGLPNEDDHGEETIAAFNQWCRLSRLFGSTMNGYKRYSSATPNTISSFNRKNFVVRFCNIISMIRLLVLLLYENETVSTFAGDPVFRSKQRVLAISIMFIGLVTGFFSREIFLSLEAKSSDEIYFCFECFLQSNGFNHLNLQMTSSRAITHRYIVHFFSIFWTRFMCFVIPFLTILLNTSILVNPFFYQIPIYTIFSIFWTIPFTFAFVYNIVGFASISGFCIMSGLYYLNRLESICSIAVHTTNKSREIEDEFVTSLILRFISHSNDVDHFLNVLAFLILYYILAISFLADLLIFAGFIARLHSDIIANMCSFLGVFIMGLLAMACYTEGSFLTKLYLLYRKLHLISESRLKMKTKMKILEVMDRIIGPYNGVKAGDLATISKYFFVIFILENASTLMLITVNTRSLLE</sequence>
<evidence type="ECO:0000256" key="1">
    <source>
        <dbReference type="SAM" id="Phobius"/>
    </source>
</evidence>
<keyword evidence="1" id="KW-1133">Transmembrane helix</keyword>
<dbReference type="Proteomes" id="UP000015104">
    <property type="component" value="Unassembled WGS sequence"/>
</dbReference>
<feature type="transmembrane region" description="Helical" evidence="1">
    <location>
        <begin position="118"/>
        <end position="138"/>
    </location>
</feature>
<accession>T1KJG1</accession>
<organism evidence="3 4">
    <name type="scientific">Tetranychus urticae</name>
    <name type="common">Two-spotted spider mite</name>
    <dbReference type="NCBI Taxonomy" id="32264"/>
    <lineage>
        <taxon>Eukaryota</taxon>
        <taxon>Metazoa</taxon>
        <taxon>Ecdysozoa</taxon>
        <taxon>Arthropoda</taxon>
        <taxon>Chelicerata</taxon>
        <taxon>Arachnida</taxon>
        <taxon>Acari</taxon>
        <taxon>Acariformes</taxon>
        <taxon>Trombidiformes</taxon>
        <taxon>Prostigmata</taxon>
        <taxon>Eleutherengona</taxon>
        <taxon>Raphignathae</taxon>
        <taxon>Tetranychoidea</taxon>
        <taxon>Tetranychidae</taxon>
        <taxon>Tetranychus</taxon>
    </lineage>
</organism>
<feature type="transmembrane region" description="Helical" evidence="1">
    <location>
        <begin position="179"/>
        <end position="203"/>
    </location>
</feature>
<reference evidence="4" key="1">
    <citation type="submission" date="2011-08" db="EMBL/GenBank/DDBJ databases">
        <authorList>
            <person name="Rombauts S."/>
        </authorList>
    </citation>
    <scope>NUCLEOTIDE SEQUENCE</scope>
    <source>
        <strain evidence="4">London</strain>
    </source>
</reference>
<dbReference type="HOGENOM" id="CLU_048807_0_0_1"/>
<proteinExistence type="predicted"/>
<keyword evidence="1" id="KW-0812">Transmembrane</keyword>
<feature type="transmembrane region" description="Helical" evidence="1">
    <location>
        <begin position="223"/>
        <end position="256"/>
    </location>
</feature>
<keyword evidence="2" id="KW-0732">Signal</keyword>
<evidence type="ECO:0000256" key="2">
    <source>
        <dbReference type="SAM" id="SignalP"/>
    </source>
</evidence>
<keyword evidence="4" id="KW-1185">Reference proteome</keyword>
<evidence type="ECO:0000313" key="3">
    <source>
        <dbReference type="EnsemblMetazoa" id="tetur131g00030.1"/>
    </source>
</evidence>
<protein>
    <recommendedName>
        <fullName evidence="5">Gustatory receptor</fullName>
    </recommendedName>
</protein>
<dbReference type="EMBL" id="CAEY01000136">
    <property type="status" value="NOT_ANNOTATED_CDS"/>
    <property type="molecule type" value="Genomic_DNA"/>
</dbReference>
<reference evidence="3" key="2">
    <citation type="submission" date="2015-06" db="UniProtKB">
        <authorList>
            <consortium name="EnsemblMetazoa"/>
        </authorList>
    </citation>
    <scope>IDENTIFICATION</scope>
</reference>
<feature type="transmembrane region" description="Helical" evidence="1">
    <location>
        <begin position="333"/>
        <end position="354"/>
    </location>
</feature>
<dbReference type="EnsemblMetazoa" id="tetur131g00030.1">
    <property type="protein sequence ID" value="tetur131g00030.1"/>
    <property type="gene ID" value="tetur131g00030"/>
</dbReference>
<feature type="transmembrane region" description="Helical" evidence="1">
    <location>
        <begin position="411"/>
        <end position="429"/>
    </location>
</feature>
<evidence type="ECO:0000313" key="4">
    <source>
        <dbReference type="Proteomes" id="UP000015104"/>
    </source>
</evidence>
<dbReference type="AlphaFoldDB" id="T1KJG1"/>
<feature type="transmembrane region" description="Helical" evidence="1">
    <location>
        <begin position="79"/>
        <end position="98"/>
    </location>
</feature>
<feature type="transmembrane region" description="Helical" evidence="1">
    <location>
        <begin position="298"/>
        <end position="327"/>
    </location>
</feature>
<feature type="chain" id="PRO_5007729152" description="Gustatory receptor" evidence="2">
    <location>
        <begin position="21"/>
        <end position="436"/>
    </location>
</feature>
<evidence type="ECO:0008006" key="5">
    <source>
        <dbReference type="Google" id="ProtNLM"/>
    </source>
</evidence>